<evidence type="ECO:0000313" key="3">
    <source>
        <dbReference type="Proteomes" id="UP000780875"/>
    </source>
</evidence>
<feature type="chain" id="PRO_5046151313" description="Bacterial spore germination immunoglobulin-like domain-containing protein" evidence="1">
    <location>
        <begin position="28"/>
        <end position="142"/>
    </location>
</feature>
<protein>
    <recommendedName>
        <fullName evidence="4">Bacterial spore germination immunoglobulin-like domain-containing protein</fullName>
    </recommendedName>
</protein>
<evidence type="ECO:0000256" key="1">
    <source>
        <dbReference type="SAM" id="SignalP"/>
    </source>
</evidence>
<dbReference type="PROSITE" id="PS51257">
    <property type="entry name" value="PROKAR_LIPOPROTEIN"/>
    <property type="match status" value="1"/>
</dbReference>
<dbReference type="Proteomes" id="UP000780875">
    <property type="component" value="Unassembled WGS sequence"/>
</dbReference>
<proteinExistence type="predicted"/>
<keyword evidence="1" id="KW-0732">Signal</keyword>
<organism evidence="2 3">
    <name type="scientific">Nocardioides mangrovi</name>
    <dbReference type="NCBI Taxonomy" id="2874580"/>
    <lineage>
        <taxon>Bacteria</taxon>
        <taxon>Bacillati</taxon>
        <taxon>Actinomycetota</taxon>
        <taxon>Actinomycetes</taxon>
        <taxon>Propionibacteriales</taxon>
        <taxon>Nocardioidaceae</taxon>
        <taxon>Nocardioides</taxon>
    </lineage>
</organism>
<feature type="signal peptide" evidence="1">
    <location>
        <begin position="1"/>
        <end position="27"/>
    </location>
</feature>
<name>A0ABS7U9X7_9ACTN</name>
<dbReference type="RefSeq" id="WP_224122003.1">
    <property type="nucleotide sequence ID" value="NZ_JAIQZJ010000002.1"/>
</dbReference>
<dbReference type="EMBL" id="JAIQZJ010000002">
    <property type="protein sequence ID" value="MBZ5737627.1"/>
    <property type="molecule type" value="Genomic_DNA"/>
</dbReference>
<evidence type="ECO:0008006" key="4">
    <source>
        <dbReference type="Google" id="ProtNLM"/>
    </source>
</evidence>
<keyword evidence="3" id="KW-1185">Reference proteome</keyword>
<comment type="caution">
    <text evidence="2">The sequence shown here is derived from an EMBL/GenBank/DDBJ whole genome shotgun (WGS) entry which is preliminary data.</text>
</comment>
<evidence type="ECO:0000313" key="2">
    <source>
        <dbReference type="EMBL" id="MBZ5737627.1"/>
    </source>
</evidence>
<accession>A0ABS7U9X7</accession>
<sequence length="142" mass="14779">MSRTLIALLLGLTGLAAAPFPSSPAAAGCAGPQVVVPGVDVARDRPVLTRGSEVTVRGRYFLDGCDDTGGSSATLGCTTDDEGETVQPSRDVELRLNGELVGTADADEDGRITWTFTVPVDLPVGPATMDSYSGDEIRVRIR</sequence>
<reference evidence="2 3" key="1">
    <citation type="submission" date="2021-09" db="EMBL/GenBank/DDBJ databases">
        <title>Whole genome sequence of Nocardioides sp. GBK3QG-3.</title>
        <authorList>
            <person name="Tuo L."/>
        </authorList>
    </citation>
    <scope>NUCLEOTIDE SEQUENCE [LARGE SCALE GENOMIC DNA]</scope>
    <source>
        <strain evidence="2 3">GBK3QG-3</strain>
    </source>
</reference>
<gene>
    <name evidence="2" type="ORF">K8U61_05585</name>
</gene>